<proteinExistence type="predicted"/>
<accession>A0A2I7REM2</accession>
<evidence type="ECO:0000313" key="1">
    <source>
        <dbReference type="EMBL" id="AUR92108.1"/>
    </source>
</evidence>
<organism evidence="1 2">
    <name type="scientific">Vibrio phage 1.169.O._10N.261.52.B1</name>
    <dbReference type="NCBI Taxonomy" id="1881213"/>
    <lineage>
        <taxon>Viruses</taxon>
        <taxon>Duplodnaviria</taxon>
        <taxon>Heunggongvirae</taxon>
        <taxon>Uroviricota</taxon>
        <taxon>Caudoviricetes</taxon>
        <taxon>Schitoviridae</taxon>
        <taxon>Mukerjeevirus</taxon>
        <taxon>Mukerjeevirus mv52B1</taxon>
    </lineage>
</organism>
<protein>
    <submittedName>
        <fullName evidence="1">Hedgehog signaling/DD-peptidase zinc-binding domain protein</fullName>
    </submittedName>
</protein>
<keyword evidence="2" id="KW-1185">Reference proteome</keyword>
<dbReference type="InterPro" id="IPR009045">
    <property type="entry name" value="Zn_M74/Hedgehog-like"/>
</dbReference>
<dbReference type="SUPFAM" id="SSF55166">
    <property type="entry name" value="Hedgehog/DD-peptidase"/>
    <property type="match status" value="1"/>
</dbReference>
<sequence length="125" mass="14237">MTIKTKNFHPANDPKLLCTCGHPACDKRSVDQETLDKAQLVRDWLFTPMFVTSGGRCPNHPNEIHRTKPADHQKGIGLDVRYRTEEEKNLIMMYGVRAGFTAVAAGRTFVHLGNRKQDHLTTWSY</sequence>
<dbReference type="EMBL" id="MG592536">
    <property type="protein sequence ID" value="AUR92108.1"/>
    <property type="molecule type" value="Genomic_DNA"/>
</dbReference>
<reference evidence="1 2" key="1">
    <citation type="submission" date="2017-11" db="EMBL/GenBank/DDBJ databases">
        <title>A major lineage of nontailed dsDNA viruses as unrecognized killers of marine bacteria.</title>
        <authorList>
            <person name="Kauffman K.M."/>
            <person name="Hussain F.A."/>
            <person name="Yang J."/>
            <person name="Arevalo P."/>
            <person name="Brown J.M."/>
            <person name="Chang W.K."/>
            <person name="VanInsberghe D."/>
            <person name="Elsherbini J."/>
            <person name="Cutler M.B."/>
            <person name="Kelly L."/>
            <person name="Polz M.F."/>
        </authorList>
    </citation>
    <scope>NUCLEOTIDE SEQUENCE [LARGE SCALE GENOMIC DNA]</scope>
</reference>
<evidence type="ECO:0000313" key="2">
    <source>
        <dbReference type="Proteomes" id="UP000267376"/>
    </source>
</evidence>
<dbReference type="Proteomes" id="UP000267376">
    <property type="component" value="Segment"/>
</dbReference>
<name>A0A2I7REM2_9CAUD</name>
<gene>
    <name evidence="1" type="ORF">NVP1169O_80</name>
</gene>
<dbReference type="Gene3D" id="3.30.1380.10">
    <property type="match status" value="1"/>
</dbReference>